<dbReference type="Proteomes" id="UP000663882">
    <property type="component" value="Unassembled WGS sequence"/>
</dbReference>
<evidence type="ECO:0000313" key="6">
    <source>
        <dbReference type="Proteomes" id="UP000663874"/>
    </source>
</evidence>
<accession>A0A819T259</accession>
<evidence type="ECO:0000313" key="4">
    <source>
        <dbReference type="EMBL" id="CAF4029282.1"/>
    </source>
</evidence>
<feature type="transmembrane region" description="Helical" evidence="1">
    <location>
        <begin position="132"/>
        <end position="153"/>
    </location>
</feature>
<protein>
    <submittedName>
        <fullName evidence="5">Uncharacterized protein</fullName>
    </submittedName>
</protein>
<feature type="transmembrane region" description="Helical" evidence="1">
    <location>
        <begin position="160"/>
        <end position="184"/>
    </location>
</feature>
<organism evidence="5 6">
    <name type="scientific">Rotaria sordida</name>
    <dbReference type="NCBI Taxonomy" id="392033"/>
    <lineage>
        <taxon>Eukaryota</taxon>
        <taxon>Metazoa</taxon>
        <taxon>Spiralia</taxon>
        <taxon>Gnathifera</taxon>
        <taxon>Rotifera</taxon>
        <taxon>Eurotatoria</taxon>
        <taxon>Bdelloidea</taxon>
        <taxon>Philodinida</taxon>
        <taxon>Philodinidae</taxon>
        <taxon>Rotaria</taxon>
    </lineage>
</organism>
<dbReference type="EMBL" id="CAJOBE010008822">
    <property type="protein sequence ID" value="CAF4070601.1"/>
    <property type="molecule type" value="Genomic_DNA"/>
</dbReference>
<evidence type="ECO:0000256" key="1">
    <source>
        <dbReference type="SAM" id="Phobius"/>
    </source>
</evidence>
<dbReference type="EMBL" id="CAJNOU010000900">
    <property type="protein sequence ID" value="CAF1112119.1"/>
    <property type="molecule type" value="Genomic_DNA"/>
</dbReference>
<dbReference type="EMBL" id="CAJOAX010008257">
    <property type="protein sequence ID" value="CAF4029282.1"/>
    <property type="molecule type" value="Genomic_DNA"/>
</dbReference>
<dbReference type="AlphaFoldDB" id="A0A819T259"/>
<dbReference type="Proteomes" id="UP000663823">
    <property type="component" value="Unassembled WGS sequence"/>
</dbReference>
<dbReference type="Proteomes" id="UP000663889">
    <property type="component" value="Unassembled WGS sequence"/>
</dbReference>
<sequence>MVSRNGDLLSFVLGLTSGIIALISLILTCTGVALPSWYIGTTANNTDVISEANLFYACFASNVSQGSISKTLTCTSYNSYKCSTTSYKNTVLNVTAYISGCINPTNSSSTFLNEVGPIYQILIDDFYRLRNAAIFSIITILCILFSTIFAFLIAIILLNIYLVFLAPILACIGIIFGICCLAFAGSVLNYTGVAFALFVVGVLLEVIVTTLLSIVAGRLNQIEKIVENKDNKQIFTHRSGAPIYFQHVYKRRI</sequence>
<name>A0A819T259_9BILA</name>
<proteinExistence type="predicted"/>
<feature type="transmembrane region" description="Helical" evidence="1">
    <location>
        <begin position="12"/>
        <end position="38"/>
    </location>
</feature>
<evidence type="ECO:0000313" key="5">
    <source>
        <dbReference type="EMBL" id="CAF4070601.1"/>
    </source>
</evidence>
<keyword evidence="1" id="KW-1133">Transmembrane helix</keyword>
<evidence type="ECO:0000313" key="2">
    <source>
        <dbReference type="EMBL" id="CAF1038838.1"/>
    </source>
</evidence>
<keyword evidence="1" id="KW-0472">Membrane</keyword>
<feature type="transmembrane region" description="Helical" evidence="1">
    <location>
        <begin position="190"/>
        <end position="215"/>
    </location>
</feature>
<gene>
    <name evidence="5" type="ORF">FNK824_LOCUS29785</name>
    <name evidence="4" type="ORF">OTI717_LOCUS30552</name>
    <name evidence="2" type="ORF">RFH988_LOCUS16108</name>
    <name evidence="3" type="ORF">SEV965_LOCUS16439</name>
</gene>
<evidence type="ECO:0000313" key="3">
    <source>
        <dbReference type="EMBL" id="CAF1112119.1"/>
    </source>
</evidence>
<dbReference type="OrthoDB" id="10050428at2759"/>
<keyword evidence="1" id="KW-0812">Transmembrane</keyword>
<dbReference type="EMBL" id="CAJNOO010000810">
    <property type="protein sequence ID" value="CAF1038838.1"/>
    <property type="molecule type" value="Genomic_DNA"/>
</dbReference>
<reference evidence="5" key="1">
    <citation type="submission" date="2021-02" db="EMBL/GenBank/DDBJ databases">
        <authorList>
            <person name="Nowell W R."/>
        </authorList>
    </citation>
    <scope>NUCLEOTIDE SEQUENCE</scope>
</reference>
<comment type="caution">
    <text evidence="5">The sequence shown here is derived from an EMBL/GenBank/DDBJ whole genome shotgun (WGS) entry which is preliminary data.</text>
</comment>
<dbReference type="Proteomes" id="UP000663874">
    <property type="component" value="Unassembled WGS sequence"/>
</dbReference>